<keyword evidence="2" id="KW-1133">Transmembrane helix</keyword>
<name>A0A947D6D0_9HYPH</name>
<proteinExistence type="predicted"/>
<comment type="caution">
    <text evidence="4">The sequence shown here is derived from an EMBL/GenBank/DDBJ whole genome shotgun (WGS) entry which is preliminary data.</text>
</comment>
<sequence>MIARFCRGSRGEHAAPGPGRAGAWPHAIAAGLVGLAALVALAGPLRADPSPPDGIFAPAVEIERLRSFDRAGKAGPRFGALEWLGGLVIRSPSPHFGGFSGIATADHGRDLLMISDVGFWLSARLESDVAGRPMGLSGIRMATVVEQGRRLLDKRDADAESLAVRPAPGGFEAIVGFETRHRILRFPFAVFPTGALTAVGERLNGIPGEIATLAYGKGLESLASAPPGSPIAGAIVAIAEGPRRNETDSLGWIIGGPKPGRFTVALSNDFMPTDAAFLPDGDLLVLERRFTVADSLGARIRRFAAAEIVPGARLEGRILFQADLSDEIDNMEGLAVDTAEDGSTILTLISDDNRSILQRTLLLRFRLLPE</sequence>
<evidence type="ECO:0000256" key="1">
    <source>
        <dbReference type="SAM" id="MobiDB-lite"/>
    </source>
</evidence>
<dbReference type="RefSeq" id="WP_261969727.1">
    <property type="nucleotide sequence ID" value="NZ_JAHHZF010000008.1"/>
</dbReference>
<dbReference type="InterPro" id="IPR027372">
    <property type="entry name" value="Phytase-like_dom"/>
</dbReference>
<dbReference type="InterPro" id="IPR014567">
    <property type="entry name" value="UCP031900"/>
</dbReference>
<gene>
    <name evidence="4" type="ORF">KL771_16960</name>
</gene>
<evidence type="ECO:0000313" key="4">
    <source>
        <dbReference type="EMBL" id="MBT9291158.1"/>
    </source>
</evidence>
<keyword evidence="2" id="KW-0472">Membrane</keyword>
<dbReference type="Pfam" id="PF13449">
    <property type="entry name" value="Phytase-like"/>
    <property type="match status" value="1"/>
</dbReference>
<organism evidence="4 5">
    <name type="scientific">Prosthecodimorpha staleyi</name>
    <dbReference type="NCBI Taxonomy" id="2840188"/>
    <lineage>
        <taxon>Bacteria</taxon>
        <taxon>Pseudomonadati</taxon>
        <taxon>Pseudomonadota</taxon>
        <taxon>Alphaproteobacteria</taxon>
        <taxon>Hyphomicrobiales</taxon>
        <taxon>Ancalomicrobiaceae</taxon>
        <taxon>Prosthecodimorpha</taxon>
    </lineage>
</organism>
<accession>A0A947D6D0</accession>
<evidence type="ECO:0000256" key="2">
    <source>
        <dbReference type="SAM" id="Phobius"/>
    </source>
</evidence>
<dbReference type="PIRSF" id="PIRSF031900">
    <property type="entry name" value="UCP031900"/>
    <property type="match status" value="1"/>
</dbReference>
<feature type="transmembrane region" description="Helical" evidence="2">
    <location>
        <begin position="21"/>
        <end position="42"/>
    </location>
</feature>
<dbReference type="Proteomes" id="UP000766595">
    <property type="component" value="Unassembled WGS sequence"/>
</dbReference>
<feature type="region of interest" description="Disordered" evidence="1">
    <location>
        <begin position="1"/>
        <end position="20"/>
    </location>
</feature>
<evidence type="ECO:0000259" key="3">
    <source>
        <dbReference type="Pfam" id="PF13449"/>
    </source>
</evidence>
<feature type="domain" description="Phytase-like" evidence="3">
    <location>
        <begin position="95"/>
        <end position="353"/>
    </location>
</feature>
<reference evidence="4 5" key="1">
    <citation type="submission" date="2021-06" db="EMBL/GenBank/DDBJ databases">
        <authorList>
            <person name="Grouzdev D.S."/>
            <person name="Koziaeva V."/>
        </authorList>
    </citation>
    <scope>NUCLEOTIDE SEQUENCE [LARGE SCALE GENOMIC DNA]</scope>
    <source>
        <strain evidence="4 5">22</strain>
    </source>
</reference>
<protein>
    <submittedName>
        <fullName evidence="4">Esterase-like activity of phytase family protein</fullName>
    </submittedName>
</protein>
<keyword evidence="2" id="KW-0812">Transmembrane</keyword>
<keyword evidence="5" id="KW-1185">Reference proteome</keyword>
<dbReference type="AlphaFoldDB" id="A0A947D6D0"/>
<dbReference type="EMBL" id="JAHHZF010000008">
    <property type="protein sequence ID" value="MBT9291158.1"/>
    <property type="molecule type" value="Genomic_DNA"/>
</dbReference>
<evidence type="ECO:0000313" key="5">
    <source>
        <dbReference type="Proteomes" id="UP000766595"/>
    </source>
</evidence>